<name>A0A1J5SUI7_9ZZZZ</name>
<gene>
    <name evidence="1" type="ORF">GALL_143170</name>
</gene>
<protein>
    <submittedName>
        <fullName evidence="1">Uncharacterized protein</fullName>
    </submittedName>
</protein>
<organism evidence="1">
    <name type="scientific">mine drainage metagenome</name>
    <dbReference type="NCBI Taxonomy" id="410659"/>
    <lineage>
        <taxon>unclassified sequences</taxon>
        <taxon>metagenomes</taxon>
        <taxon>ecological metagenomes</taxon>
    </lineage>
</organism>
<proteinExistence type="predicted"/>
<accession>A0A1J5SUI7</accession>
<comment type="caution">
    <text evidence="1">The sequence shown here is derived from an EMBL/GenBank/DDBJ whole genome shotgun (WGS) entry which is preliminary data.</text>
</comment>
<sequence length="346" mass="37233">MVALVLGAAVLRAAETGAPKLPAFIPVSWFPATSQALRADGVATDRLVLAKEGQAPGLDDQVTFLVEEIAKGRARQWAMVLKYNTLKPNERALRTSPLSMYASTGVRVDFPPSPVVGMAIHVFGPYERNGPSPAAKSIWSGAFINPEFMGLGFDQSAVLFRRLVAYKDRHQETGGGGYSLGFRSNPFPEADVQKNRIALAKFGITPGEYRAFAGFVPALINFFVVGSQTPGVRERILDVVDVPWLSLVMHGGKLDDVDFEILGGFEKGRASDWGLPDGQDVYYIGLRGLIYGKPAVLVRLAVTRPRVPLFNCAGIVGLAAVRPDGKGPLVTIRAMASRPAANLATR</sequence>
<dbReference type="EMBL" id="MLJW01000064">
    <property type="protein sequence ID" value="OIR03694.1"/>
    <property type="molecule type" value="Genomic_DNA"/>
</dbReference>
<reference evidence="1" key="1">
    <citation type="submission" date="2016-10" db="EMBL/GenBank/DDBJ databases">
        <title>Sequence of Gallionella enrichment culture.</title>
        <authorList>
            <person name="Poehlein A."/>
            <person name="Muehling M."/>
            <person name="Daniel R."/>
        </authorList>
    </citation>
    <scope>NUCLEOTIDE SEQUENCE</scope>
</reference>
<dbReference type="AlphaFoldDB" id="A0A1J5SUI7"/>
<evidence type="ECO:0000313" key="1">
    <source>
        <dbReference type="EMBL" id="OIR03694.1"/>
    </source>
</evidence>